<evidence type="ECO:0000313" key="2">
    <source>
        <dbReference type="Proteomes" id="UP000029641"/>
    </source>
</evidence>
<gene>
    <name evidence="1" type="ORF">JCM19301_1473</name>
</gene>
<organism evidence="1 2">
    <name type="scientific">Jejuia pallidilutea</name>
    <dbReference type="NCBI Taxonomy" id="504487"/>
    <lineage>
        <taxon>Bacteria</taxon>
        <taxon>Pseudomonadati</taxon>
        <taxon>Bacteroidota</taxon>
        <taxon>Flavobacteriia</taxon>
        <taxon>Flavobacteriales</taxon>
        <taxon>Flavobacteriaceae</taxon>
        <taxon>Jejuia</taxon>
    </lineage>
</organism>
<proteinExistence type="predicted"/>
<accession>A0A090VUJ3</accession>
<dbReference type="RefSeq" id="WP_052417888.1">
    <property type="nucleotide sequence ID" value="NZ_BBNR01000006.1"/>
</dbReference>
<name>A0A090VUJ3_9FLAO</name>
<evidence type="ECO:0000313" key="1">
    <source>
        <dbReference type="EMBL" id="GAL66929.1"/>
    </source>
</evidence>
<sequence>MTPYDASGATTFSGMSIQGSSVATTAMTQLSFDGHIWYTAGIRLTPGEVSFLTDTGATWGSDSSFSGVATNGGASIPVIVEDDYDVWFNTLTGRYILIPLNL</sequence>
<protein>
    <submittedName>
        <fullName evidence="1">Uncharacterized protein</fullName>
    </submittedName>
</protein>
<reference evidence="1 2" key="1">
    <citation type="journal article" date="2014" name="Genome Announc.">
        <title>Draft Genome Sequence of Marine Flavobacterium Jejuia pallidilutea Strain 11shimoA1 and Pigmentation Mutants.</title>
        <authorList>
            <person name="Takatani N."/>
            <person name="Nakanishi M."/>
            <person name="Meirelles P."/>
            <person name="Mino S."/>
            <person name="Suda W."/>
            <person name="Oshima K."/>
            <person name="Hattori M."/>
            <person name="Ohkuma M."/>
            <person name="Hosokawa M."/>
            <person name="Miyashita K."/>
            <person name="Thompson F.L."/>
            <person name="Niwa A."/>
            <person name="Sawabe T."/>
            <person name="Sawabe T."/>
        </authorList>
    </citation>
    <scope>NUCLEOTIDE SEQUENCE [LARGE SCALE GENOMIC DNA]</scope>
    <source>
        <strain evidence="1 2">JCM 19301</strain>
    </source>
</reference>
<dbReference type="Proteomes" id="UP000029641">
    <property type="component" value="Unassembled WGS sequence"/>
</dbReference>
<dbReference type="EMBL" id="BBNR01000006">
    <property type="protein sequence ID" value="GAL66929.1"/>
    <property type="molecule type" value="Genomic_DNA"/>
</dbReference>
<comment type="caution">
    <text evidence="1">The sequence shown here is derived from an EMBL/GenBank/DDBJ whole genome shotgun (WGS) entry which is preliminary data.</text>
</comment>
<dbReference type="AlphaFoldDB" id="A0A090VUJ3"/>